<dbReference type="Gene3D" id="3.40.50.12710">
    <property type="match status" value="1"/>
</dbReference>
<reference evidence="8 9" key="1">
    <citation type="submission" date="2017-06" db="EMBL/GenBank/DDBJ databases">
        <title>Ant-infecting Ophiocordyceps genomes reveal a high diversity of potential behavioral manipulation genes and a possible major role for enterotoxins.</title>
        <authorList>
            <person name="De Bekker C."/>
            <person name="Evans H.C."/>
            <person name="Brachmann A."/>
            <person name="Hughes D.P."/>
        </authorList>
    </citation>
    <scope>NUCLEOTIDE SEQUENCE [LARGE SCALE GENOMIC DNA]</scope>
    <source>
        <strain evidence="8 9">Map16</strain>
    </source>
</reference>
<gene>
    <name evidence="8" type="ORF">CDD80_582</name>
</gene>
<dbReference type="InterPro" id="IPR029063">
    <property type="entry name" value="SAM-dependent_MTases_sf"/>
</dbReference>
<dbReference type="InterPro" id="IPR038375">
    <property type="entry name" value="NDUFAF7_sf"/>
</dbReference>
<comment type="caution">
    <text evidence="8">The sequence shown here is derived from an EMBL/GenBank/DDBJ whole genome shotgun (WGS) entry which is preliminary data.</text>
</comment>
<organism evidence="8 9">
    <name type="scientific">Ophiocordyceps camponoti-rufipedis</name>
    <dbReference type="NCBI Taxonomy" id="2004952"/>
    <lineage>
        <taxon>Eukaryota</taxon>
        <taxon>Fungi</taxon>
        <taxon>Dikarya</taxon>
        <taxon>Ascomycota</taxon>
        <taxon>Pezizomycotina</taxon>
        <taxon>Sordariomycetes</taxon>
        <taxon>Hypocreomycetidae</taxon>
        <taxon>Hypocreales</taxon>
        <taxon>Ophiocordycipitaceae</taxon>
        <taxon>Ophiocordyceps</taxon>
    </lineage>
</organism>
<dbReference type="EC" id="2.1.1.320" evidence="7"/>
<dbReference type="OrthoDB" id="17415at2759"/>
<evidence type="ECO:0000256" key="3">
    <source>
        <dbReference type="ARBA" id="ARBA00022603"/>
    </source>
</evidence>
<dbReference type="STRING" id="2004952.A0A2C5ZC63"/>
<dbReference type="PANTHER" id="PTHR12049:SF5">
    <property type="entry name" value="PROTEIN ARGININE METHYLTRANSFERASE NDUFAF7 HOMOLOG, MITOCHONDRIAL"/>
    <property type="match status" value="1"/>
</dbReference>
<keyword evidence="4 7" id="KW-0808">Transferase</keyword>
<dbReference type="AlphaFoldDB" id="A0A2C5ZC63"/>
<dbReference type="SUPFAM" id="SSF53335">
    <property type="entry name" value="S-adenosyl-L-methionine-dependent methyltransferases"/>
    <property type="match status" value="1"/>
</dbReference>
<keyword evidence="9" id="KW-1185">Reference proteome</keyword>
<dbReference type="EMBL" id="NJES01000118">
    <property type="protein sequence ID" value="PHH77463.1"/>
    <property type="molecule type" value="Genomic_DNA"/>
</dbReference>
<evidence type="ECO:0000256" key="4">
    <source>
        <dbReference type="ARBA" id="ARBA00022679"/>
    </source>
</evidence>
<name>A0A2C5ZC63_9HYPO</name>
<comment type="similarity">
    <text evidence="2 7">Belongs to the NDUFAF7 family.</text>
</comment>
<comment type="subcellular location">
    <subcellularLocation>
        <location evidence="1 7">Mitochondrion</location>
    </subcellularLocation>
</comment>
<proteinExistence type="inferred from homology"/>
<dbReference type="GO" id="GO:0005739">
    <property type="term" value="C:mitochondrion"/>
    <property type="evidence" value="ECO:0007669"/>
    <property type="project" value="UniProtKB-SubCell"/>
</dbReference>
<dbReference type="PANTHER" id="PTHR12049">
    <property type="entry name" value="PROTEIN ARGININE METHYLTRANSFERASE NDUFAF7, MITOCHONDRIAL"/>
    <property type="match status" value="1"/>
</dbReference>
<dbReference type="GO" id="GO:0035243">
    <property type="term" value="F:protein-arginine omega-N symmetric methyltransferase activity"/>
    <property type="evidence" value="ECO:0007669"/>
    <property type="project" value="UniProtKB-EC"/>
</dbReference>
<evidence type="ECO:0000256" key="5">
    <source>
        <dbReference type="ARBA" id="ARBA00023128"/>
    </source>
</evidence>
<sequence>MIGSESRWQQRTDVLPMDRVDEFAHYPYVTAQELRKRKERPRRVKMLLRDFIDDSLYNPSYGYFSNQAIIFTPGKPFDFPALDDNLSFQQELGRRYNEFEDKLDAVRPDETRQLWHTPTELFGAVYAEAMARYLMANYRLTTYPYDDLSVFEMGAGRGTLMLNVLDYIRDADPDVYARTRYTVIEISKPLAKLQEGRLRSSAAARGHKDRVEIVPVSIFDWDRYVPKPCFFLALEVMDNLAHDAIRYDLSIPPSTSGCPPPALQSHVLIDNKGDMYEFYSRTLDPVADRYLHARDAATGGLYATPYRTGRLARWLPRLSRSRLSPPEYIPTRLMELFEVLDRYFPAHRLLASDFDVLPQAVEGLNGPVVQTRFRRRMVAVTTPLVHQGFFDMLFPTDFPVAEALYRAMTGKFTRLCSHADFMHRWADVERTRTRSGESPLLLHYRNASVLLTV</sequence>
<dbReference type="Pfam" id="PF02636">
    <property type="entry name" value="Methyltransf_28"/>
    <property type="match status" value="1"/>
</dbReference>
<comment type="catalytic activity">
    <reaction evidence="6 7">
        <text>L-arginyl-[protein] + 2 S-adenosyl-L-methionine = N(omega),N(omega)'-dimethyl-L-arginyl-[protein] + 2 S-adenosyl-L-homocysteine + 2 H(+)</text>
        <dbReference type="Rhea" id="RHEA:48108"/>
        <dbReference type="Rhea" id="RHEA-COMP:10532"/>
        <dbReference type="Rhea" id="RHEA-COMP:11992"/>
        <dbReference type="ChEBI" id="CHEBI:15378"/>
        <dbReference type="ChEBI" id="CHEBI:29965"/>
        <dbReference type="ChEBI" id="CHEBI:57856"/>
        <dbReference type="ChEBI" id="CHEBI:59789"/>
        <dbReference type="ChEBI" id="CHEBI:88221"/>
        <dbReference type="EC" id="2.1.1.320"/>
    </reaction>
</comment>
<evidence type="ECO:0000256" key="1">
    <source>
        <dbReference type="ARBA" id="ARBA00004173"/>
    </source>
</evidence>
<dbReference type="InterPro" id="IPR003788">
    <property type="entry name" value="NDUFAF7"/>
</dbReference>
<keyword evidence="3 7" id="KW-0489">Methyltransferase</keyword>
<keyword evidence="5 7" id="KW-0496">Mitochondrion</keyword>
<evidence type="ECO:0000313" key="9">
    <source>
        <dbReference type="Proteomes" id="UP000226431"/>
    </source>
</evidence>
<dbReference type="GO" id="GO:0032259">
    <property type="term" value="P:methylation"/>
    <property type="evidence" value="ECO:0007669"/>
    <property type="project" value="UniProtKB-KW"/>
</dbReference>
<dbReference type="Proteomes" id="UP000226431">
    <property type="component" value="Unassembled WGS sequence"/>
</dbReference>
<evidence type="ECO:0000256" key="2">
    <source>
        <dbReference type="ARBA" id="ARBA00005891"/>
    </source>
</evidence>
<evidence type="ECO:0000256" key="6">
    <source>
        <dbReference type="ARBA" id="ARBA00048612"/>
    </source>
</evidence>
<accession>A0A2C5ZC63</accession>
<evidence type="ECO:0000256" key="7">
    <source>
        <dbReference type="RuleBase" id="RU364114"/>
    </source>
</evidence>
<evidence type="ECO:0000313" key="8">
    <source>
        <dbReference type="EMBL" id="PHH77463.1"/>
    </source>
</evidence>
<protein>
    <recommendedName>
        <fullName evidence="7">Protein arginine methyltransferase NDUFAF7</fullName>
        <ecNumber evidence="7">2.1.1.320</ecNumber>
    </recommendedName>
</protein>
<comment type="function">
    <text evidence="7">Arginine methyltransferase involved in the assembly or stability of mitochondrial NADH:ubiquinone oxidoreductase complex (complex I).</text>
</comment>